<comment type="caution">
    <text evidence="2">The sequence shown here is derived from an EMBL/GenBank/DDBJ whole genome shotgun (WGS) entry which is preliminary data.</text>
</comment>
<evidence type="ECO:0000313" key="2">
    <source>
        <dbReference type="EMBL" id="KAH3784225.1"/>
    </source>
</evidence>
<accession>A0A9D4EQ43</accession>
<evidence type="ECO:0000256" key="1">
    <source>
        <dbReference type="SAM" id="MobiDB-lite"/>
    </source>
</evidence>
<evidence type="ECO:0000313" key="3">
    <source>
        <dbReference type="Proteomes" id="UP000828390"/>
    </source>
</evidence>
<feature type="region of interest" description="Disordered" evidence="1">
    <location>
        <begin position="71"/>
        <end position="97"/>
    </location>
</feature>
<proteinExistence type="predicted"/>
<gene>
    <name evidence="2" type="ORF">DPMN_162178</name>
</gene>
<organism evidence="2 3">
    <name type="scientific">Dreissena polymorpha</name>
    <name type="common">Zebra mussel</name>
    <name type="synonym">Mytilus polymorpha</name>
    <dbReference type="NCBI Taxonomy" id="45954"/>
    <lineage>
        <taxon>Eukaryota</taxon>
        <taxon>Metazoa</taxon>
        <taxon>Spiralia</taxon>
        <taxon>Lophotrochozoa</taxon>
        <taxon>Mollusca</taxon>
        <taxon>Bivalvia</taxon>
        <taxon>Autobranchia</taxon>
        <taxon>Heteroconchia</taxon>
        <taxon>Euheterodonta</taxon>
        <taxon>Imparidentia</taxon>
        <taxon>Neoheterodontei</taxon>
        <taxon>Myida</taxon>
        <taxon>Dreissenoidea</taxon>
        <taxon>Dreissenidae</taxon>
        <taxon>Dreissena</taxon>
    </lineage>
</organism>
<dbReference type="EMBL" id="JAIWYP010000008">
    <property type="protein sequence ID" value="KAH3784225.1"/>
    <property type="molecule type" value="Genomic_DNA"/>
</dbReference>
<protein>
    <submittedName>
        <fullName evidence="2">Uncharacterized protein</fullName>
    </submittedName>
</protein>
<name>A0A9D4EQ43_DREPO</name>
<dbReference type="AlphaFoldDB" id="A0A9D4EQ43"/>
<sequence length="97" mass="11367">MRDELSAQTSQFMENTKDMTVNDSWSIFEELLKTLINQHIPSKMLSGNKVHKPWITKAVKVLHRKRNKLFARQKATGKSKDRHSYLQAKATSQRLER</sequence>
<keyword evidence="3" id="KW-1185">Reference proteome</keyword>
<reference evidence="2" key="2">
    <citation type="submission" date="2020-11" db="EMBL/GenBank/DDBJ databases">
        <authorList>
            <person name="McCartney M.A."/>
            <person name="Auch B."/>
            <person name="Kono T."/>
            <person name="Mallez S."/>
            <person name="Becker A."/>
            <person name="Gohl D.M."/>
            <person name="Silverstein K.A.T."/>
            <person name="Koren S."/>
            <person name="Bechman K.B."/>
            <person name="Herman A."/>
            <person name="Abrahante J.E."/>
            <person name="Garbe J."/>
        </authorList>
    </citation>
    <scope>NUCLEOTIDE SEQUENCE</scope>
    <source>
        <strain evidence="2">Duluth1</strain>
        <tissue evidence="2">Whole animal</tissue>
    </source>
</reference>
<reference evidence="2" key="1">
    <citation type="journal article" date="2019" name="bioRxiv">
        <title>The Genome of the Zebra Mussel, Dreissena polymorpha: A Resource for Invasive Species Research.</title>
        <authorList>
            <person name="McCartney M.A."/>
            <person name="Auch B."/>
            <person name="Kono T."/>
            <person name="Mallez S."/>
            <person name="Zhang Y."/>
            <person name="Obille A."/>
            <person name="Becker A."/>
            <person name="Abrahante J.E."/>
            <person name="Garbe J."/>
            <person name="Badalamenti J.P."/>
            <person name="Herman A."/>
            <person name="Mangelson H."/>
            <person name="Liachko I."/>
            <person name="Sullivan S."/>
            <person name="Sone E.D."/>
            <person name="Koren S."/>
            <person name="Silverstein K.A.T."/>
            <person name="Beckman K.B."/>
            <person name="Gohl D.M."/>
        </authorList>
    </citation>
    <scope>NUCLEOTIDE SEQUENCE</scope>
    <source>
        <strain evidence="2">Duluth1</strain>
        <tissue evidence="2">Whole animal</tissue>
    </source>
</reference>
<dbReference type="Proteomes" id="UP000828390">
    <property type="component" value="Unassembled WGS sequence"/>
</dbReference>